<keyword evidence="4 9" id="KW-0689">Ribosomal protein</keyword>
<dbReference type="PANTHER" id="PTHR11831">
    <property type="entry name" value="30S 40S RIBOSOMAL PROTEIN"/>
    <property type="match status" value="1"/>
</dbReference>
<dbReference type="SMART" id="SM00363">
    <property type="entry name" value="S4"/>
    <property type="match status" value="1"/>
</dbReference>
<dbReference type="SUPFAM" id="SSF55174">
    <property type="entry name" value="Alpha-L RNA-binding motif"/>
    <property type="match status" value="1"/>
</dbReference>
<keyword evidence="3 6" id="KW-0694">RNA-binding</keyword>
<gene>
    <name evidence="9" type="primary">rps4</name>
</gene>
<dbReference type="InterPro" id="IPR002942">
    <property type="entry name" value="S4_RNA-bd"/>
</dbReference>
<dbReference type="GO" id="GO:0042274">
    <property type="term" value="P:ribosomal small subunit biogenesis"/>
    <property type="evidence" value="ECO:0007669"/>
    <property type="project" value="TreeGrafter"/>
</dbReference>
<accession>A0A7G1MRP2</accession>
<dbReference type="GO" id="GO:0019843">
    <property type="term" value="F:rRNA binding"/>
    <property type="evidence" value="ECO:0007669"/>
    <property type="project" value="UniProtKB-KW"/>
</dbReference>
<dbReference type="Pfam" id="PF00163">
    <property type="entry name" value="Ribosomal_S4"/>
    <property type="match status" value="1"/>
</dbReference>
<geneLocation type="plastid" evidence="9"/>
<protein>
    <submittedName>
        <fullName evidence="9">Ribosomal protein S4</fullName>
    </submittedName>
</protein>
<evidence type="ECO:0000259" key="7">
    <source>
        <dbReference type="SMART" id="SM00363"/>
    </source>
</evidence>
<evidence type="ECO:0000256" key="5">
    <source>
        <dbReference type="ARBA" id="ARBA00023274"/>
    </source>
</evidence>
<evidence type="ECO:0000256" key="2">
    <source>
        <dbReference type="ARBA" id="ARBA00022730"/>
    </source>
</evidence>
<name>A0A7G1MRP2_9STRA</name>
<dbReference type="NCBIfam" id="NF003717">
    <property type="entry name" value="PRK05327.1"/>
    <property type="match status" value="1"/>
</dbReference>
<dbReference type="Pfam" id="PF01479">
    <property type="entry name" value="S4"/>
    <property type="match status" value="1"/>
</dbReference>
<keyword evidence="5" id="KW-0687">Ribonucleoprotein</keyword>
<dbReference type="Gene3D" id="3.10.290.10">
    <property type="entry name" value="RNA-binding S4 domain"/>
    <property type="match status" value="1"/>
</dbReference>
<dbReference type="Gene3D" id="1.10.1050.10">
    <property type="entry name" value="Ribosomal Protein S4 Delta 41, Chain A, domain 1"/>
    <property type="match status" value="1"/>
</dbReference>
<evidence type="ECO:0000256" key="6">
    <source>
        <dbReference type="PROSITE-ProRule" id="PRU00182"/>
    </source>
</evidence>
<feature type="domain" description="RNA-binding S4" evidence="7">
    <location>
        <begin position="80"/>
        <end position="138"/>
    </location>
</feature>
<dbReference type="PANTHER" id="PTHR11831:SF4">
    <property type="entry name" value="SMALL RIBOSOMAL SUBUNIT PROTEIN US4M"/>
    <property type="match status" value="1"/>
</dbReference>
<sequence length="180" mass="21036">MSRYRGPKNRIINKLGDLPGLKSLNKVTKKKRNNKKITEYCTRLNEKQKLRFNYGVSEKQLYNYVKKRTILTTFITALEMRLDSIVYNFGFAKSILSARQLVNHGKIRVNLIKINIPSFQCKKGDIIALNFIKQQQNITPNTYLQNFIKITKFVGKIKENINKTPFSINEQLIIAFYAKK</sequence>
<evidence type="ECO:0000256" key="4">
    <source>
        <dbReference type="ARBA" id="ARBA00022980"/>
    </source>
</evidence>
<dbReference type="SMART" id="SM01390">
    <property type="entry name" value="Ribosomal_S4"/>
    <property type="match status" value="1"/>
</dbReference>
<dbReference type="PROSITE" id="PS50889">
    <property type="entry name" value="S4"/>
    <property type="match status" value="1"/>
</dbReference>
<reference evidence="9" key="1">
    <citation type="submission" date="2020-09" db="EMBL/GenBank/DDBJ databases">
        <title>Highly reduced plastid genomes of the non-photosynthetic dictyochophyceans Pteridomonas spp. (Ochrophyta, SAR).</title>
        <authorList>
            <person name="Kayama M."/>
            <person name="Kamikawa R."/>
        </authorList>
    </citation>
    <scope>NUCLEOTIDE SEQUENCE</scope>
    <source>
        <strain evidence="9">YPF1301</strain>
    </source>
</reference>
<dbReference type="InterPro" id="IPR001912">
    <property type="entry name" value="Ribosomal_uS4_N"/>
</dbReference>
<proteinExistence type="inferred from homology"/>
<evidence type="ECO:0000256" key="3">
    <source>
        <dbReference type="ARBA" id="ARBA00022884"/>
    </source>
</evidence>
<keyword evidence="2" id="KW-0699">rRNA-binding</keyword>
<evidence type="ECO:0000313" key="9">
    <source>
        <dbReference type="EMBL" id="BCL05888.1"/>
    </source>
</evidence>
<evidence type="ECO:0000259" key="8">
    <source>
        <dbReference type="SMART" id="SM01390"/>
    </source>
</evidence>
<dbReference type="EMBL" id="LC580440">
    <property type="protein sequence ID" value="BCL05888.1"/>
    <property type="molecule type" value="Genomic_DNA"/>
</dbReference>
<dbReference type="GO" id="GO:0015935">
    <property type="term" value="C:small ribosomal subunit"/>
    <property type="evidence" value="ECO:0007669"/>
    <property type="project" value="TreeGrafter"/>
</dbReference>
<keyword evidence="9" id="KW-0934">Plastid</keyword>
<comment type="similarity">
    <text evidence="1">Belongs to the universal ribosomal protein uS4 family.</text>
</comment>
<dbReference type="CDD" id="cd00165">
    <property type="entry name" value="S4"/>
    <property type="match status" value="1"/>
</dbReference>
<dbReference type="InterPro" id="IPR022801">
    <property type="entry name" value="Ribosomal_uS4"/>
</dbReference>
<feature type="domain" description="Small ribosomal subunit protein uS4 N-terminal" evidence="8">
    <location>
        <begin position="3"/>
        <end position="79"/>
    </location>
</feature>
<organism evidence="9">
    <name type="scientific">Pteridomonas sp. YPF1301</name>
    <dbReference type="NCBI Taxonomy" id="2766739"/>
    <lineage>
        <taxon>Eukaryota</taxon>
        <taxon>Sar</taxon>
        <taxon>Stramenopiles</taxon>
        <taxon>Ochrophyta</taxon>
        <taxon>Dictyochophyceae</taxon>
        <taxon>Pedinellales</taxon>
        <taxon>Pteridomonas</taxon>
    </lineage>
</organism>
<dbReference type="AlphaFoldDB" id="A0A7G1MRP2"/>
<dbReference type="InterPro" id="IPR036986">
    <property type="entry name" value="S4_RNA-bd_sf"/>
</dbReference>
<evidence type="ECO:0000256" key="1">
    <source>
        <dbReference type="ARBA" id="ARBA00007465"/>
    </source>
</evidence>
<dbReference type="GO" id="GO:0003735">
    <property type="term" value="F:structural constituent of ribosome"/>
    <property type="evidence" value="ECO:0007669"/>
    <property type="project" value="TreeGrafter"/>
</dbReference>